<dbReference type="Proteomes" id="UP000078295">
    <property type="component" value="Unassembled WGS sequence"/>
</dbReference>
<evidence type="ECO:0000313" key="1">
    <source>
        <dbReference type="EMBL" id="OAV23126.1"/>
    </source>
</evidence>
<dbReference type="AlphaFoldDB" id="A0AB36DL85"/>
<comment type="caution">
    <text evidence="1">The sequence shown here is derived from an EMBL/GenBank/DDBJ whole genome shotgun (WGS) entry which is preliminary data.</text>
</comment>
<accession>A0AB36DL85</accession>
<name>A0AB36DL85_MORCA</name>
<sequence length="47" mass="5406">MSRHESTDEFLADCIFGPSQLGSTIDQKHEDTHMVVTLALMMTFFMR</sequence>
<proteinExistence type="predicted"/>
<protein>
    <submittedName>
        <fullName evidence="1">Uncharacterized protein</fullName>
    </submittedName>
</protein>
<evidence type="ECO:0000313" key="2">
    <source>
        <dbReference type="Proteomes" id="UP000078295"/>
    </source>
</evidence>
<dbReference type="EMBL" id="LXHQ01000046">
    <property type="protein sequence ID" value="OAV23126.1"/>
    <property type="molecule type" value="Genomic_DNA"/>
</dbReference>
<organism evidence="1 2">
    <name type="scientific">Moraxella catarrhalis</name>
    <name type="common">Branhamella catarrhalis</name>
    <dbReference type="NCBI Taxonomy" id="480"/>
    <lineage>
        <taxon>Bacteria</taxon>
        <taxon>Pseudomonadati</taxon>
        <taxon>Pseudomonadota</taxon>
        <taxon>Gammaproteobacteria</taxon>
        <taxon>Moraxellales</taxon>
        <taxon>Moraxellaceae</taxon>
        <taxon>Moraxella</taxon>
    </lineage>
</organism>
<reference evidence="1 2" key="1">
    <citation type="journal article" date="2016" name="Genome Biol. Evol.">
        <title>Comparative Genomic Analyses of the Moraxella catarrhalis Serosensitive and Seroresistant Lineages Demonstrate Their Independent Evolution.</title>
        <authorList>
            <person name="Earl J.P."/>
            <person name="de Vries S.P."/>
            <person name="Ahmed A."/>
            <person name="Powell E."/>
            <person name="Schultz M.P."/>
            <person name="Hermans P.W."/>
            <person name="Hill D.J."/>
            <person name="Zhou Z."/>
            <person name="Constantinidou C.I."/>
            <person name="Hu F.Z."/>
            <person name="Bootsma H.J."/>
            <person name="Ehrlich G.D."/>
        </authorList>
    </citation>
    <scope>NUCLEOTIDE SEQUENCE [LARGE SCALE GENOMIC DNA]</scope>
    <source>
        <strain evidence="1 2">F23</strain>
    </source>
</reference>
<gene>
    <name evidence="1" type="ORF">AO370_1784</name>
</gene>